<dbReference type="EMBL" id="CP132485">
    <property type="protein sequence ID" value="WLV83383.1"/>
    <property type="molecule type" value="Genomic_DNA"/>
</dbReference>
<dbReference type="RefSeq" id="WP_168165307.1">
    <property type="nucleotide sequence ID" value="NZ_CP132484.1"/>
</dbReference>
<protein>
    <submittedName>
        <fullName evidence="1">Uncharacterized protein</fullName>
    </submittedName>
</protein>
<keyword evidence="2" id="KW-1185">Reference proteome</keyword>
<dbReference type="AlphaFoldDB" id="A0ABD7Z8Y3"/>
<organism evidence="1 2">
    <name type="scientific">Lacticaseibacillus zeae subsp. silagei</name>
    <dbReference type="NCBI Taxonomy" id="3068307"/>
    <lineage>
        <taxon>Bacteria</taxon>
        <taxon>Bacillati</taxon>
        <taxon>Bacillota</taxon>
        <taxon>Bacilli</taxon>
        <taxon>Lactobacillales</taxon>
        <taxon>Lactobacillaceae</taxon>
        <taxon>Lacticaseibacillus</taxon>
    </lineage>
</organism>
<reference evidence="1 2" key="1">
    <citation type="submission" date="2023-08" db="EMBL/GenBank/DDBJ databases">
        <authorList>
            <person name="Buchebner-Jance M."/>
        </authorList>
    </citation>
    <scope>NUCLEOTIDE SEQUENCE [LARGE SCALE GENOMIC DNA]</scope>
    <source>
        <strain evidence="1 2">NCIMB 15475</strain>
    </source>
</reference>
<evidence type="ECO:0000313" key="2">
    <source>
        <dbReference type="Proteomes" id="UP001229832"/>
    </source>
</evidence>
<accession>A0ABD7Z8Y3</accession>
<evidence type="ECO:0000313" key="1">
    <source>
        <dbReference type="EMBL" id="WLV83383.1"/>
    </source>
</evidence>
<dbReference type="Proteomes" id="UP001229832">
    <property type="component" value="Chromosome"/>
</dbReference>
<dbReference type="GeneID" id="93270300"/>
<sequence length="53" mass="5989">MPTVETALPEEYRVETGAPRLFYFSMKNNLVTTIFDHDVVKAILGNQKDTSIS</sequence>
<gene>
    <name evidence="1" type="ORF">LACZS2_002619</name>
</gene>
<proteinExistence type="predicted"/>
<name>A0ABD7Z8Y3_LACZE</name>